<feature type="transmembrane region" description="Helical" evidence="1">
    <location>
        <begin position="127"/>
        <end position="152"/>
    </location>
</feature>
<keyword evidence="1" id="KW-0472">Membrane</keyword>
<dbReference type="AlphaFoldDB" id="A0A3A9ZU20"/>
<feature type="transmembrane region" description="Helical" evidence="1">
    <location>
        <begin position="247"/>
        <end position="270"/>
    </location>
</feature>
<feature type="transmembrane region" description="Helical" evidence="1">
    <location>
        <begin position="39"/>
        <end position="61"/>
    </location>
</feature>
<dbReference type="PANTHER" id="PTHR37305:SF1">
    <property type="entry name" value="MEMBRANE PROTEIN"/>
    <property type="match status" value="1"/>
</dbReference>
<evidence type="ECO:0000313" key="3">
    <source>
        <dbReference type="Proteomes" id="UP000281726"/>
    </source>
</evidence>
<dbReference type="Pfam" id="PF12679">
    <property type="entry name" value="ABC2_membrane_2"/>
    <property type="match status" value="1"/>
</dbReference>
<accession>A0A3A9ZU20</accession>
<dbReference type="PANTHER" id="PTHR37305">
    <property type="entry name" value="INTEGRAL MEMBRANE PROTEIN-RELATED"/>
    <property type="match status" value="1"/>
</dbReference>
<dbReference type="Proteomes" id="UP000281726">
    <property type="component" value="Unassembled WGS sequence"/>
</dbReference>
<evidence type="ECO:0000256" key="1">
    <source>
        <dbReference type="SAM" id="Phobius"/>
    </source>
</evidence>
<dbReference type="RefSeq" id="WP_120725200.1">
    <property type="nucleotide sequence ID" value="NZ_RBAK01000001.1"/>
</dbReference>
<keyword evidence="1" id="KW-1133">Transmembrane helix</keyword>
<dbReference type="GO" id="GO:0140359">
    <property type="term" value="F:ABC-type transporter activity"/>
    <property type="evidence" value="ECO:0007669"/>
    <property type="project" value="InterPro"/>
</dbReference>
<keyword evidence="3" id="KW-1185">Reference proteome</keyword>
<proteinExistence type="predicted"/>
<feature type="transmembrane region" description="Helical" evidence="1">
    <location>
        <begin position="201"/>
        <end position="219"/>
    </location>
</feature>
<reference evidence="2 3" key="1">
    <citation type="journal article" date="2004" name="Syst. Appl. Microbiol.">
        <title>Cryptoendolithic actinomycetes from antarctic sandstone rock samples: Micromonospora endolithica sp. nov. and two isolates related to Micromonospora coerulea Jensen 1932.</title>
        <authorList>
            <person name="Hirsch P."/>
            <person name="Mevs U."/>
            <person name="Kroppenstedt R.M."/>
            <person name="Schumann P."/>
            <person name="Stackebrandt E."/>
        </authorList>
    </citation>
    <scope>NUCLEOTIDE SEQUENCE [LARGE SCALE GENOMIC DNA]</scope>
    <source>
        <strain evidence="2 3">JCM 12677</strain>
    </source>
</reference>
<name>A0A3A9ZU20_9ACTN</name>
<dbReference type="EMBL" id="RBAK01000001">
    <property type="protein sequence ID" value="RKN51076.1"/>
    <property type="molecule type" value="Genomic_DNA"/>
</dbReference>
<feature type="transmembrane region" description="Helical" evidence="1">
    <location>
        <begin position="172"/>
        <end position="194"/>
    </location>
</feature>
<organism evidence="2 3">
    <name type="scientific">Micromonospora endolithica</name>
    <dbReference type="NCBI Taxonomy" id="230091"/>
    <lineage>
        <taxon>Bacteria</taxon>
        <taxon>Bacillati</taxon>
        <taxon>Actinomycetota</taxon>
        <taxon>Actinomycetes</taxon>
        <taxon>Micromonosporales</taxon>
        <taxon>Micromonosporaceae</taxon>
        <taxon>Micromonospora</taxon>
    </lineage>
</organism>
<feature type="transmembrane region" description="Helical" evidence="1">
    <location>
        <begin position="81"/>
        <end position="106"/>
    </location>
</feature>
<gene>
    <name evidence="2" type="ORF">D7223_05000</name>
</gene>
<dbReference type="GO" id="GO:0005886">
    <property type="term" value="C:plasma membrane"/>
    <property type="evidence" value="ECO:0007669"/>
    <property type="project" value="UniProtKB-SubCell"/>
</dbReference>
<protein>
    <submittedName>
        <fullName evidence="2">ABC transporter permease</fullName>
    </submittedName>
</protein>
<sequence>MSTDTLRRPTATVPADAKVTFARVVRAEWIKFRSLRSSVIMVIATVVLLAGLGLAFSAVLADNPPEAGTPAPPGGPSSLDPLGASLGGVNLAQLLIGTLGVLLVAGEYATGMIRSSLAAVPRRWPVLVGKIVVLAGVSLAVLVPTALLTFLGAQGVLGDEGISLGDDGVLRAVLGAAFYLAGVGVLGMAVGALLRNTAGAITTVVALLLVVPGVVSLLPERVSDAVSPYLPSNAGEAFMSISSNPDLLSPGAGLAVFVGWLVAVVGAAVVRLKRRDA</sequence>
<keyword evidence="1" id="KW-0812">Transmembrane</keyword>
<evidence type="ECO:0000313" key="2">
    <source>
        <dbReference type="EMBL" id="RKN51076.1"/>
    </source>
</evidence>
<dbReference type="OrthoDB" id="3297477at2"/>
<comment type="caution">
    <text evidence="2">The sequence shown here is derived from an EMBL/GenBank/DDBJ whole genome shotgun (WGS) entry which is preliminary data.</text>
</comment>